<evidence type="ECO:0000256" key="1">
    <source>
        <dbReference type="SAM" id="Phobius"/>
    </source>
</evidence>
<reference evidence="2 3" key="1">
    <citation type="submission" date="2020-02" db="EMBL/GenBank/DDBJ databases">
        <title>Genome sequence of strain AETb3-4.</title>
        <authorList>
            <person name="Gao J."/>
            <person name="Zhang X."/>
        </authorList>
    </citation>
    <scope>NUCLEOTIDE SEQUENCE [LARGE SCALE GENOMIC DNA]</scope>
    <source>
        <strain evidence="2 3">AETb3-4</strain>
    </source>
</reference>
<feature type="transmembrane region" description="Helical" evidence="1">
    <location>
        <begin position="282"/>
        <end position="303"/>
    </location>
</feature>
<keyword evidence="1" id="KW-1133">Transmembrane helix</keyword>
<evidence type="ECO:0000313" key="2">
    <source>
        <dbReference type="EMBL" id="NVM94432.1"/>
    </source>
</evidence>
<feature type="transmembrane region" description="Helical" evidence="1">
    <location>
        <begin position="163"/>
        <end position="183"/>
    </location>
</feature>
<keyword evidence="1" id="KW-0812">Transmembrane</keyword>
<comment type="caution">
    <text evidence="2">The sequence shown here is derived from an EMBL/GenBank/DDBJ whole genome shotgun (WGS) entry which is preliminary data.</text>
</comment>
<dbReference type="PANTHER" id="PTHR35337">
    <property type="entry name" value="SLR1478 PROTEIN"/>
    <property type="match status" value="1"/>
</dbReference>
<evidence type="ECO:0000313" key="3">
    <source>
        <dbReference type="Proteomes" id="UP000543556"/>
    </source>
</evidence>
<organism evidence="2 3">
    <name type="scientific">Arthrobacter wenxiniae</name>
    <dbReference type="NCBI Taxonomy" id="2713570"/>
    <lineage>
        <taxon>Bacteria</taxon>
        <taxon>Bacillati</taxon>
        <taxon>Actinomycetota</taxon>
        <taxon>Actinomycetes</taxon>
        <taxon>Micrococcales</taxon>
        <taxon>Micrococcaceae</taxon>
        <taxon>Arthrobacter</taxon>
    </lineage>
</organism>
<name>A0A7Y7LY04_9MICC</name>
<dbReference type="Pfam" id="PF01944">
    <property type="entry name" value="SpoIIM"/>
    <property type="match status" value="1"/>
</dbReference>
<gene>
    <name evidence="2" type="ORF">G6034_05820</name>
</gene>
<dbReference type="AlphaFoldDB" id="A0A7Y7LY04"/>
<protein>
    <submittedName>
        <fullName evidence="2">Stage II sporulation protein M</fullName>
    </submittedName>
</protein>
<proteinExistence type="predicted"/>
<dbReference type="EMBL" id="JAAMFM010000005">
    <property type="protein sequence ID" value="NVM94432.1"/>
    <property type="molecule type" value="Genomic_DNA"/>
</dbReference>
<feature type="transmembrane region" description="Helical" evidence="1">
    <location>
        <begin position="257"/>
        <end position="276"/>
    </location>
</feature>
<accession>A0A7Y7LY04</accession>
<keyword evidence="1" id="KW-0472">Membrane</keyword>
<keyword evidence="3" id="KW-1185">Reference proteome</keyword>
<dbReference type="PANTHER" id="PTHR35337:SF1">
    <property type="entry name" value="SLR1478 PROTEIN"/>
    <property type="match status" value="1"/>
</dbReference>
<feature type="transmembrane region" description="Helical" evidence="1">
    <location>
        <begin position="98"/>
        <end position="119"/>
    </location>
</feature>
<dbReference type="Proteomes" id="UP000543556">
    <property type="component" value="Unassembled WGS sequence"/>
</dbReference>
<sequence length="328" mass="35426">MDAFTAVHRRQWERLNSLARKRRLTGHEADELLELYQSTSAQLSLIRSVEAESALSASLSAILANARTRFTGARSNVFVDVARFFAISLPAAFYRLRWLTVIVGVVFTVIGALFAAWAAGSPAVLAALGSDARLQQLVNHDFVNYYSDNPAASFAGSVWTNNAWIAAQCVALGITGVFVPYSLFMNAQNVGMTAGVMFAYGRGDTFFSYILPHGLMELTSVFIASAAGLRIFWAWVSPGPRSRLDSLAREGRSLVTTAVGLVFVLFISGLVEAYVTPSPLPVWAKITIGALVLAAYWSYTLMLGRRAWLARERGDLAADDAGAAAPSG</sequence>
<dbReference type="InterPro" id="IPR002798">
    <property type="entry name" value="SpoIIM-like"/>
</dbReference>